<dbReference type="Gene3D" id="1.20.120.520">
    <property type="entry name" value="nmb1532 protein domain like"/>
    <property type="match status" value="1"/>
</dbReference>
<dbReference type="Proteomes" id="UP001321014">
    <property type="component" value="Unassembled WGS sequence"/>
</dbReference>
<dbReference type="EMBL" id="JAOVQN010000026">
    <property type="protein sequence ID" value="MCU9840017.1"/>
    <property type="molecule type" value="Genomic_DNA"/>
</dbReference>
<sequence length="188" mass="21653">MTQNITVTREGLPTEMQALLRDYPRDTWPGHPNFAASIENWMGAHHMFRDLAWLVRRDMERLLDKELDEDVHAERLGRFGNLLIGNLHGHHTWEDRKFFPELRAADRRFAEGLDVLESDHVLLDAQLERLKTASNRLIQLQYLDPAQADGEAPEVLAAATAIEHLLDRHLADEEDLAVPILLHHKLRG</sequence>
<dbReference type="RefSeq" id="WP_263389905.1">
    <property type="nucleotide sequence ID" value="NZ_JAOVQN010000026.1"/>
</dbReference>
<dbReference type="InterPro" id="IPR012312">
    <property type="entry name" value="Hemerythrin-like"/>
</dbReference>
<evidence type="ECO:0000313" key="3">
    <source>
        <dbReference type="Proteomes" id="UP001321014"/>
    </source>
</evidence>
<gene>
    <name evidence="2" type="ORF">OEZ49_19810</name>
</gene>
<keyword evidence="3" id="KW-1185">Reference proteome</keyword>
<evidence type="ECO:0000259" key="1">
    <source>
        <dbReference type="Pfam" id="PF01814"/>
    </source>
</evidence>
<protein>
    <submittedName>
        <fullName evidence="2">Hemerythrin domain-containing protein</fullName>
    </submittedName>
</protein>
<dbReference type="Pfam" id="PF01814">
    <property type="entry name" value="Hemerythrin"/>
    <property type="match status" value="1"/>
</dbReference>
<feature type="domain" description="Hemerythrin-like" evidence="1">
    <location>
        <begin position="38"/>
        <end position="181"/>
    </location>
</feature>
<organism evidence="2 3">
    <name type="scientific">Ruegeria marisflavi</name>
    <dbReference type="NCBI Taxonomy" id="2984152"/>
    <lineage>
        <taxon>Bacteria</taxon>
        <taxon>Pseudomonadati</taxon>
        <taxon>Pseudomonadota</taxon>
        <taxon>Alphaproteobacteria</taxon>
        <taxon>Rhodobacterales</taxon>
        <taxon>Roseobacteraceae</taxon>
        <taxon>Ruegeria</taxon>
    </lineage>
</organism>
<accession>A0ABT2WVU6</accession>
<name>A0ABT2WVU6_9RHOB</name>
<proteinExistence type="predicted"/>
<reference evidence="2 3" key="1">
    <citation type="submission" date="2022-10" db="EMBL/GenBank/DDBJ databases">
        <title>Ruegeria sp. nov., isolated from ocean surface water.</title>
        <authorList>
            <person name="He W."/>
            <person name="Wang L."/>
            <person name="Zhang D.-F."/>
        </authorList>
    </citation>
    <scope>NUCLEOTIDE SEQUENCE [LARGE SCALE GENOMIC DNA]</scope>
    <source>
        <strain evidence="2 3">WL0004</strain>
    </source>
</reference>
<evidence type="ECO:0000313" key="2">
    <source>
        <dbReference type="EMBL" id="MCU9840017.1"/>
    </source>
</evidence>
<comment type="caution">
    <text evidence="2">The sequence shown here is derived from an EMBL/GenBank/DDBJ whole genome shotgun (WGS) entry which is preliminary data.</text>
</comment>